<protein>
    <recommendedName>
        <fullName evidence="4">Glycosyltransferase RgtA/B/C/D-like domain-containing protein</fullName>
    </recommendedName>
</protein>
<keyword evidence="1" id="KW-0812">Transmembrane</keyword>
<dbReference type="AlphaFoldDB" id="A0A1M7K7G0"/>
<dbReference type="RefSeq" id="WP_073199482.1">
    <property type="nucleotide sequence ID" value="NZ_FRCZ01000001.1"/>
</dbReference>
<dbReference type="EMBL" id="FRCZ01000001">
    <property type="protein sequence ID" value="SHM60767.1"/>
    <property type="molecule type" value="Genomic_DNA"/>
</dbReference>
<keyword evidence="1" id="KW-0472">Membrane</keyword>
<dbReference type="Proteomes" id="UP000184184">
    <property type="component" value="Unassembled WGS sequence"/>
</dbReference>
<accession>A0A1M7K7G0</accession>
<evidence type="ECO:0000313" key="2">
    <source>
        <dbReference type="EMBL" id="SHM60767.1"/>
    </source>
</evidence>
<keyword evidence="3" id="KW-1185">Reference proteome</keyword>
<feature type="transmembrane region" description="Helical" evidence="1">
    <location>
        <begin position="226"/>
        <end position="243"/>
    </location>
</feature>
<keyword evidence="1" id="KW-1133">Transmembrane helix</keyword>
<organism evidence="2 3">
    <name type="scientific">Gracilibacillus kekensis</name>
    <dbReference type="NCBI Taxonomy" id="1027249"/>
    <lineage>
        <taxon>Bacteria</taxon>
        <taxon>Bacillati</taxon>
        <taxon>Bacillota</taxon>
        <taxon>Bacilli</taxon>
        <taxon>Bacillales</taxon>
        <taxon>Bacillaceae</taxon>
        <taxon>Gracilibacillus</taxon>
    </lineage>
</organism>
<evidence type="ECO:0000313" key="3">
    <source>
        <dbReference type="Proteomes" id="UP000184184"/>
    </source>
</evidence>
<reference evidence="2 3" key="1">
    <citation type="submission" date="2016-11" db="EMBL/GenBank/DDBJ databases">
        <authorList>
            <person name="Jaros S."/>
            <person name="Januszkiewicz K."/>
            <person name="Wedrychowicz H."/>
        </authorList>
    </citation>
    <scope>NUCLEOTIDE SEQUENCE [LARGE SCALE GENOMIC DNA]</scope>
    <source>
        <strain evidence="2 3">CGMCC 1.10681</strain>
    </source>
</reference>
<feature type="transmembrane region" description="Helical" evidence="1">
    <location>
        <begin position="324"/>
        <end position="345"/>
    </location>
</feature>
<feature type="transmembrane region" description="Helical" evidence="1">
    <location>
        <begin position="157"/>
        <end position="177"/>
    </location>
</feature>
<dbReference type="STRING" id="1027249.SAMN05216179_0592"/>
<feature type="transmembrane region" description="Helical" evidence="1">
    <location>
        <begin position="92"/>
        <end position="109"/>
    </location>
</feature>
<feature type="transmembrane region" description="Helical" evidence="1">
    <location>
        <begin position="121"/>
        <end position="145"/>
    </location>
</feature>
<proteinExistence type="predicted"/>
<feature type="transmembrane region" description="Helical" evidence="1">
    <location>
        <begin position="35"/>
        <end position="56"/>
    </location>
</feature>
<name>A0A1M7K7G0_9BACI</name>
<evidence type="ECO:0000256" key="1">
    <source>
        <dbReference type="SAM" id="Phobius"/>
    </source>
</evidence>
<feature type="transmembrane region" description="Helical" evidence="1">
    <location>
        <begin position="299"/>
        <end position="318"/>
    </location>
</feature>
<feature type="transmembrane region" description="Helical" evidence="1">
    <location>
        <begin position="255"/>
        <end position="278"/>
    </location>
</feature>
<dbReference type="OrthoDB" id="1426675at2"/>
<sequence length="486" mass="57801">MSFEGLEQQFAANGYYTFLAELKTIFLIFGDESVFVFKLLTFLSYFFSGLFLYLILRNIREIGSTARLFIVLFFITFPVNSAKISLVIVNHSINHFLFFFVLWLFTIFLKKRSIIVRIVSLSLFFFFFYSLFISILYYNHIYLLYFNKDSIWNVKNLIKIVAKHTVFFILPILYWVFKNNVFVTTGLYKEYNEIGPIKLTSLFKNILDSFDYSFIEVIKWSIPNTIMEWLFMFIILLLLITFIKIKSKPTIGLPIFIRNLFFIVLGVVVFIAGTYAYLAVGKMPMLNDWNSRQQILVPLGASLILYYFLSLIFDIFHLQSKVRVCIFSVLVSMFIVTNIGVYYDFEKGWLKQKSLMEHFGDAEIFEENTTFIFDDQILYLNANNRIYRFYEYTGMFKKVFGETRRLGQSKAIKIDMYRMNKLKHFLYFNINNYEMSEEKYIVVKEGSYKLNFPNYLKLKFNSVFNKDIYKENVKDILMLETESISK</sequence>
<evidence type="ECO:0008006" key="4">
    <source>
        <dbReference type="Google" id="ProtNLM"/>
    </source>
</evidence>
<gene>
    <name evidence="2" type="ORF">SAMN05216179_0592</name>
</gene>